<evidence type="ECO:0000256" key="2">
    <source>
        <dbReference type="ARBA" id="ARBA00022723"/>
    </source>
</evidence>
<accession>A0ABP6Z004</accession>
<keyword evidence="6" id="KW-1133">Transmembrane helix</keyword>
<reference evidence="9" key="1">
    <citation type="journal article" date="2019" name="Int. J. Syst. Evol. Microbiol.">
        <title>The Global Catalogue of Microorganisms (GCM) 10K type strain sequencing project: providing services to taxonomists for standard genome sequencing and annotation.</title>
        <authorList>
            <consortium name="The Broad Institute Genomics Platform"/>
            <consortium name="The Broad Institute Genome Sequencing Center for Infectious Disease"/>
            <person name="Wu L."/>
            <person name="Ma J."/>
        </authorList>
    </citation>
    <scope>NUCLEOTIDE SEQUENCE [LARGE SCALE GENOMIC DNA]</scope>
    <source>
        <strain evidence="9">JCM 16902</strain>
    </source>
</reference>
<feature type="domain" description="CopC" evidence="7">
    <location>
        <begin position="70"/>
        <end position="161"/>
    </location>
</feature>
<keyword evidence="4" id="KW-0186">Copper</keyword>
<evidence type="ECO:0000256" key="5">
    <source>
        <dbReference type="SAM" id="MobiDB-lite"/>
    </source>
</evidence>
<dbReference type="PANTHER" id="PTHR34820:SF4">
    <property type="entry name" value="INNER MEMBRANE PROTEIN YEBZ"/>
    <property type="match status" value="1"/>
</dbReference>
<feature type="compositionally biased region" description="Low complexity" evidence="5">
    <location>
        <begin position="174"/>
        <end position="195"/>
    </location>
</feature>
<evidence type="ECO:0000313" key="8">
    <source>
        <dbReference type="EMBL" id="GAA3595326.1"/>
    </source>
</evidence>
<sequence length="237" mass="23827">MTIGNGTTSREPVGEGPVGGGSASCAAGTEPGTRRSRPRRPKKTLGTRFAAVLALVLSGLVLGAGPALAHDQLDETNPADGSTVETVPDEIVLDFSATPLALGSAVRVVGPGGDITSGKPKVVDNQVTQEVSAGRPAGDYTVQWRVTSSDGHPISGEFSFTAREGDEVSTASPETSSAVTGTSEAAATGTTVASAQNESDDGGTSPVLIITLLVLAVVVIGAVAYLFVLAPKRSSEN</sequence>
<dbReference type="InterPro" id="IPR014755">
    <property type="entry name" value="Cu-Rt/internalin_Ig-like"/>
</dbReference>
<dbReference type="RefSeq" id="WP_231484331.1">
    <property type="nucleotide sequence ID" value="NZ_BAAAZO010000001.1"/>
</dbReference>
<keyword evidence="2" id="KW-0479">Metal-binding</keyword>
<keyword evidence="6" id="KW-0472">Membrane</keyword>
<dbReference type="EMBL" id="BAAAZO010000001">
    <property type="protein sequence ID" value="GAA3595326.1"/>
    <property type="molecule type" value="Genomic_DNA"/>
</dbReference>
<evidence type="ECO:0000313" key="9">
    <source>
        <dbReference type="Proteomes" id="UP001501074"/>
    </source>
</evidence>
<evidence type="ECO:0000256" key="4">
    <source>
        <dbReference type="ARBA" id="ARBA00023008"/>
    </source>
</evidence>
<comment type="subcellular location">
    <subcellularLocation>
        <location evidence="1">Cell envelope</location>
    </subcellularLocation>
</comment>
<dbReference type="Pfam" id="PF04234">
    <property type="entry name" value="CopC"/>
    <property type="match status" value="1"/>
</dbReference>
<feature type="region of interest" description="Disordered" evidence="5">
    <location>
        <begin position="1"/>
        <end position="44"/>
    </location>
</feature>
<comment type="caution">
    <text evidence="8">The sequence shown here is derived from an EMBL/GenBank/DDBJ whole genome shotgun (WGS) entry which is preliminary data.</text>
</comment>
<dbReference type="SUPFAM" id="SSF81296">
    <property type="entry name" value="E set domains"/>
    <property type="match status" value="1"/>
</dbReference>
<keyword evidence="3" id="KW-0732">Signal</keyword>
<feature type="transmembrane region" description="Helical" evidence="6">
    <location>
        <begin position="45"/>
        <end position="69"/>
    </location>
</feature>
<evidence type="ECO:0000256" key="6">
    <source>
        <dbReference type="SAM" id="Phobius"/>
    </source>
</evidence>
<dbReference type="Proteomes" id="UP001501074">
    <property type="component" value="Unassembled WGS sequence"/>
</dbReference>
<name>A0ABP6Z004_9ACTN</name>
<proteinExistence type="predicted"/>
<keyword evidence="9" id="KW-1185">Reference proteome</keyword>
<feature type="transmembrane region" description="Helical" evidence="6">
    <location>
        <begin position="207"/>
        <end position="230"/>
    </location>
</feature>
<dbReference type="PANTHER" id="PTHR34820">
    <property type="entry name" value="INNER MEMBRANE PROTEIN YEBZ"/>
    <property type="match status" value="1"/>
</dbReference>
<dbReference type="Gene3D" id="2.60.40.1220">
    <property type="match status" value="1"/>
</dbReference>
<keyword evidence="6" id="KW-0812">Transmembrane</keyword>
<dbReference type="InterPro" id="IPR032694">
    <property type="entry name" value="CopC/D"/>
</dbReference>
<organism evidence="8 9">
    <name type="scientific">Kineosporia mesophila</name>
    <dbReference type="NCBI Taxonomy" id="566012"/>
    <lineage>
        <taxon>Bacteria</taxon>
        <taxon>Bacillati</taxon>
        <taxon>Actinomycetota</taxon>
        <taxon>Actinomycetes</taxon>
        <taxon>Kineosporiales</taxon>
        <taxon>Kineosporiaceae</taxon>
        <taxon>Kineosporia</taxon>
    </lineage>
</organism>
<feature type="region of interest" description="Disordered" evidence="5">
    <location>
        <begin position="163"/>
        <end position="201"/>
    </location>
</feature>
<feature type="compositionally biased region" description="Polar residues" evidence="5">
    <location>
        <begin position="1"/>
        <end position="10"/>
    </location>
</feature>
<gene>
    <name evidence="8" type="ORF">GCM10022223_08090</name>
</gene>
<feature type="compositionally biased region" description="Basic residues" evidence="5">
    <location>
        <begin position="34"/>
        <end position="44"/>
    </location>
</feature>
<dbReference type="InterPro" id="IPR007348">
    <property type="entry name" value="CopC_dom"/>
</dbReference>
<protein>
    <recommendedName>
        <fullName evidence="7">CopC domain-containing protein</fullName>
    </recommendedName>
</protein>
<evidence type="ECO:0000256" key="1">
    <source>
        <dbReference type="ARBA" id="ARBA00004196"/>
    </source>
</evidence>
<evidence type="ECO:0000259" key="7">
    <source>
        <dbReference type="Pfam" id="PF04234"/>
    </source>
</evidence>
<dbReference type="InterPro" id="IPR014756">
    <property type="entry name" value="Ig_E-set"/>
</dbReference>
<evidence type="ECO:0000256" key="3">
    <source>
        <dbReference type="ARBA" id="ARBA00022729"/>
    </source>
</evidence>